<keyword evidence="4" id="KW-0811">Translocation</keyword>
<dbReference type="GO" id="GO:1990429">
    <property type="term" value="C:peroxisomal importomer complex"/>
    <property type="evidence" value="ECO:0007669"/>
    <property type="project" value="TreeGrafter"/>
</dbReference>
<keyword evidence="11" id="KW-0175">Coiled coil</keyword>
<evidence type="ECO:0000259" key="13">
    <source>
        <dbReference type="Pfam" id="PF04695"/>
    </source>
</evidence>
<evidence type="ECO:0000256" key="11">
    <source>
        <dbReference type="SAM" id="Coils"/>
    </source>
</evidence>
<evidence type="ECO:0000256" key="3">
    <source>
        <dbReference type="ARBA" id="ARBA00022927"/>
    </source>
</evidence>
<sequence length="291" mass="32257">MSSVERPDLVRSAVAFLSDPKTQASSYAQRVQFLEAKGLTPSEIEEAMRQATRLQTSNYNSPYMSSLPPTYEPSMYSARTNDAQAWDWRDYFIMAVVSGSFTYGAISLARRYLLPYLKPPSSTAYEADRDALTAQFDAAEALLQEIQAETSAVRKAVDEQKEKVDKVTQDVETAVTEMREGDQRNRDEIREIRDEVNAIREMLPKMMDKNKESQSQSLAELQQELKSLKALLLSRGPGFPSSPSPIPGFTSRPSIPSWQLANVNGSQTDVNSPTSQTSIVTPIAAPAEGTT</sequence>
<evidence type="ECO:0000256" key="10">
    <source>
        <dbReference type="RuleBase" id="RU367032"/>
    </source>
</evidence>
<dbReference type="Proteomes" id="UP000294933">
    <property type="component" value="Unassembled WGS sequence"/>
</dbReference>
<evidence type="ECO:0000256" key="2">
    <source>
        <dbReference type="ARBA" id="ARBA00022448"/>
    </source>
</evidence>
<dbReference type="AlphaFoldDB" id="A0A4Y7QMV1"/>
<dbReference type="OrthoDB" id="5549158at2759"/>
<keyword evidence="3 10" id="KW-0653">Protein transport</keyword>
<evidence type="ECO:0000256" key="12">
    <source>
        <dbReference type="SAM" id="MobiDB-lite"/>
    </source>
</evidence>
<dbReference type="EMBL" id="ML170157">
    <property type="protein sequence ID" value="TDL28725.1"/>
    <property type="molecule type" value="Genomic_DNA"/>
</dbReference>
<feature type="domain" description="Peroxisome membrane anchor protein Pex14p N-terminal" evidence="13">
    <location>
        <begin position="5"/>
        <end position="49"/>
    </location>
</feature>
<feature type="compositionally biased region" description="Polar residues" evidence="12">
    <location>
        <begin position="252"/>
        <end position="280"/>
    </location>
</feature>
<dbReference type="Pfam" id="PF04695">
    <property type="entry name" value="Pex14_N"/>
    <property type="match status" value="1"/>
</dbReference>
<keyword evidence="2 10" id="KW-0813">Transport</keyword>
<evidence type="ECO:0000256" key="6">
    <source>
        <dbReference type="ARBA" id="ARBA00023140"/>
    </source>
</evidence>
<dbReference type="PANTHER" id="PTHR23058">
    <property type="entry name" value="PEROXISOMAL MEMBRANE PROTEIN PEX14"/>
    <property type="match status" value="1"/>
</dbReference>
<feature type="coiled-coil region" evidence="11">
    <location>
        <begin position="129"/>
        <end position="177"/>
    </location>
</feature>
<evidence type="ECO:0000313" key="15">
    <source>
        <dbReference type="Proteomes" id="UP000294933"/>
    </source>
</evidence>
<evidence type="ECO:0000256" key="9">
    <source>
        <dbReference type="ARBA" id="ARBA00046271"/>
    </source>
</evidence>
<dbReference type="VEuPathDB" id="FungiDB:BD410DRAFT_760268"/>
<evidence type="ECO:0000256" key="1">
    <source>
        <dbReference type="ARBA" id="ARBA00005443"/>
    </source>
</evidence>
<organism evidence="14 15">
    <name type="scientific">Rickenella mellea</name>
    <dbReference type="NCBI Taxonomy" id="50990"/>
    <lineage>
        <taxon>Eukaryota</taxon>
        <taxon>Fungi</taxon>
        <taxon>Dikarya</taxon>
        <taxon>Basidiomycota</taxon>
        <taxon>Agaricomycotina</taxon>
        <taxon>Agaricomycetes</taxon>
        <taxon>Hymenochaetales</taxon>
        <taxon>Rickenellaceae</taxon>
        <taxon>Rickenella</taxon>
    </lineage>
</organism>
<name>A0A4Y7QMV1_9AGAM</name>
<dbReference type="PANTHER" id="PTHR23058:SF0">
    <property type="entry name" value="PEROXISOMAL MEMBRANE PROTEIN PEX14"/>
    <property type="match status" value="1"/>
</dbReference>
<keyword evidence="6 10" id="KW-0576">Peroxisome</keyword>
<comment type="similarity">
    <text evidence="1 10">Belongs to the peroxin-14 family.</text>
</comment>
<comment type="subcellular location">
    <subcellularLocation>
        <location evidence="9 10">Peroxisome membrane</location>
    </subcellularLocation>
</comment>
<dbReference type="GO" id="GO:0016560">
    <property type="term" value="P:protein import into peroxisome matrix, docking"/>
    <property type="evidence" value="ECO:0007669"/>
    <property type="project" value="UniProtKB-UniRule"/>
</dbReference>
<dbReference type="STRING" id="50990.A0A4Y7QMV1"/>
<evidence type="ECO:0000313" key="14">
    <source>
        <dbReference type="EMBL" id="TDL28725.1"/>
    </source>
</evidence>
<dbReference type="Gene3D" id="1.10.10.10">
    <property type="entry name" value="Winged helix-like DNA-binding domain superfamily/Winged helix DNA-binding domain"/>
    <property type="match status" value="1"/>
</dbReference>
<dbReference type="GO" id="GO:0005102">
    <property type="term" value="F:signaling receptor binding"/>
    <property type="evidence" value="ECO:0007669"/>
    <property type="project" value="TreeGrafter"/>
</dbReference>
<evidence type="ECO:0000256" key="5">
    <source>
        <dbReference type="ARBA" id="ARBA00023136"/>
    </source>
</evidence>
<dbReference type="InterPro" id="IPR036388">
    <property type="entry name" value="WH-like_DNA-bd_sf"/>
</dbReference>
<keyword evidence="5 10" id="KW-0472">Membrane</keyword>
<comment type="function">
    <text evidence="10">Component of the PEX13-PEX14 docking complex, a translocon channel that specifically mediates the import of peroxisomal cargo proteins bound to PEX5 receptor. The PEX13-PEX14 docking complex forms a large import pore which can be opened to a diameter of about 9 nm. Mechanistically, PEX5 receptor along with cargo proteins associates with the PEX14 subunit of the PEX13-PEX14 docking complex in the cytosol, leading to the insertion of the receptor into the organelle membrane with the concomitant translocation of the cargo into the peroxisome matrix.</text>
</comment>
<protein>
    <recommendedName>
        <fullName evidence="7 10">Peroxisomal membrane protein PEX14</fullName>
    </recommendedName>
    <alternativeName>
        <fullName evidence="8 10">Peroxin-14</fullName>
    </alternativeName>
</protein>
<feature type="region of interest" description="Disordered" evidence="12">
    <location>
        <begin position="236"/>
        <end position="291"/>
    </location>
</feature>
<proteinExistence type="inferred from homology"/>
<keyword evidence="15" id="KW-1185">Reference proteome</keyword>
<gene>
    <name evidence="14" type="ORF">BD410DRAFT_760268</name>
</gene>
<accession>A0A4Y7QMV1</accession>
<evidence type="ECO:0000256" key="8">
    <source>
        <dbReference type="ARBA" id="ARBA00029691"/>
    </source>
</evidence>
<dbReference type="InterPro" id="IPR006785">
    <property type="entry name" value="Pex14_N"/>
</dbReference>
<evidence type="ECO:0000256" key="7">
    <source>
        <dbReference type="ARBA" id="ARBA00029502"/>
    </source>
</evidence>
<evidence type="ECO:0000256" key="4">
    <source>
        <dbReference type="ARBA" id="ARBA00023010"/>
    </source>
</evidence>
<dbReference type="GO" id="GO:0005778">
    <property type="term" value="C:peroxisomal membrane"/>
    <property type="evidence" value="ECO:0007669"/>
    <property type="project" value="UniProtKB-SubCell"/>
</dbReference>
<reference evidence="14 15" key="1">
    <citation type="submission" date="2018-06" db="EMBL/GenBank/DDBJ databases">
        <title>A transcriptomic atlas of mushroom development highlights an independent origin of complex multicellularity.</title>
        <authorList>
            <consortium name="DOE Joint Genome Institute"/>
            <person name="Krizsan K."/>
            <person name="Almasi E."/>
            <person name="Merenyi Z."/>
            <person name="Sahu N."/>
            <person name="Viragh M."/>
            <person name="Koszo T."/>
            <person name="Mondo S."/>
            <person name="Kiss B."/>
            <person name="Balint B."/>
            <person name="Kues U."/>
            <person name="Barry K."/>
            <person name="Hegedus J.C."/>
            <person name="Henrissat B."/>
            <person name="Johnson J."/>
            <person name="Lipzen A."/>
            <person name="Ohm R."/>
            <person name="Nagy I."/>
            <person name="Pangilinan J."/>
            <person name="Yan J."/>
            <person name="Xiong Y."/>
            <person name="Grigoriev I.V."/>
            <person name="Hibbett D.S."/>
            <person name="Nagy L.G."/>
        </authorList>
    </citation>
    <scope>NUCLEOTIDE SEQUENCE [LARGE SCALE GENOMIC DNA]</scope>
    <source>
        <strain evidence="14 15">SZMC22713</strain>
    </source>
</reference>
<dbReference type="InterPro" id="IPR025655">
    <property type="entry name" value="PEX14"/>
</dbReference>